<accession>A0A930V6R8</accession>
<dbReference type="InterPro" id="IPR034660">
    <property type="entry name" value="DinB/YfiT-like"/>
</dbReference>
<dbReference type="NCBIfam" id="TIGR03083">
    <property type="entry name" value="maleylpyruvate isomerase family mycothiol-dependent enzyme"/>
    <property type="match status" value="1"/>
</dbReference>
<dbReference type="Proteomes" id="UP000640489">
    <property type="component" value="Unassembled WGS sequence"/>
</dbReference>
<name>A0A930V6R8_9ACTN</name>
<dbReference type="InterPro" id="IPR017517">
    <property type="entry name" value="Maleyloyr_isom"/>
</dbReference>
<keyword evidence="3" id="KW-1185">Reference proteome</keyword>
<evidence type="ECO:0000313" key="3">
    <source>
        <dbReference type="Proteomes" id="UP000640489"/>
    </source>
</evidence>
<dbReference type="Gene3D" id="1.20.120.450">
    <property type="entry name" value="dinb family like domain"/>
    <property type="match status" value="1"/>
</dbReference>
<keyword evidence="2" id="KW-0413">Isomerase</keyword>
<dbReference type="EMBL" id="JADKPN010000001">
    <property type="protein sequence ID" value="MBF4761904.1"/>
    <property type="molecule type" value="Genomic_DNA"/>
</dbReference>
<feature type="domain" description="Mycothiol-dependent maleylpyruvate isomerase metal-binding" evidence="1">
    <location>
        <begin position="16"/>
        <end position="125"/>
    </location>
</feature>
<gene>
    <name evidence="2" type="ORF">ISU07_02085</name>
</gene>
<dbReference type="InterPro" id="IPR024344">
    <property type="entry name" value="MDMPI_metal-binding"/>
</dbReference>
<protein>
    <submittedName>
        <fullName evidence="2">Maleylpyruvate isomerase family mycothiol-dependent enzyme</fullName>
    </submittedName>
</protein>
<dbReference type="GO" id="GO:0046872">
    <property type="term" value="F:metal ion binding"/>
    <property type="evidence" value="ECO:0007669"/>
    <property type="project" value="InterPro"/>
</dbReference>
<organism evidence="2 3">
    <name type="scientific">Nocardioides islandensis</name>
    <dbReference type="NCBI Taxonomy" id="433663"/>
    <lineage>
        <taxon>Bacteria</taxon>
        <taxon>Bacillati</taxon>
        <taxon>Actinomycetota</taxon>
        <taxon>Actinomycetes</taxon>
        <taxon>Propionibacteriales</taxon>
        <taxon>Nocardioidaceae</taxon>
        <taxon>Nocardioides</taxon>
    </lineage>
</organism>
<dbReference type="AlphaFoldDB" id="A0A930V6R8"/>
<dbReference type="GO" id="GO:0016853">
    <property type="term" value="F:isomerase activity"/>
    <property type="evidence" value="ECO:0007669"/>
    <property type="project" value="UniProtKB-KW"/>
</dbReference>
<comment type="caution">
    <text evidence="2">The sequence shown here is derived from an EMBL/GenBank/DDBJ whole genome shotgun (WGS) entry which is preliminary data.</text>
</comment>
<sequence>MSPDLHHALQLLERSLAYTRESLTTVGPDRTGPSPCAGWSLADLLAHMDDGLDAFLEASGGSLRVEVPRRPGGDVAALQTKACALVGVWSGRMPPRVYVGDRPAPSPLIVTAAALEITVHGWDVAQATGAGRDIPEDLARALMPVAHAVVLPEDRPDRFAFPRRTTAAAGSSDVLLGFLGRS</sequence>
<proteinExistence type="predicted"/>
<reference evidence="2" key="1">
    <citation type="submission" date="2020-11" db="EMBL/GenBank/DDBJ databases">
        <title>Nocardioides sp. nov., isolated from Soil of Cynanchum wilfordii Hemsley rhizosphere.</title>
        <authorList>
            <person name="Lee J.-S."/>
            <person name="Suh M.K."/>
            <person name="Kim J.-S."/>
        </authorList>
    </citation>
    <scope>NUCLEOTIDE SEQUENCE</scope>
    <source>
        <strain evidence="2">KCTC 19275</strain>
    </source>
</reference>
<dbReference type="RefSeq" id="WP_194705084.1">
    <property type="nucleotide sequence ID" value="NZ_JADKPN010000001.1"/>
</dbReference>
<dbReference type="SUPFAM" id="SSF109854">
    <property type="entry name" value="DinB/YfiT-like putative metalloenzymes"/>
    <property type="match status" value="1"/>
</dbReference>
<evidence type="ECO:0000259" key="1">
    <source>
        <dbReference type="Pfam" id="PF11716"/>
    </source>
</evidence>
<dbReference type="Pfam" id="PF11716">
    <property type="entry name" value="MDMPI_N"/>
    <property type="match status" value="1"/>
</dbReference>
<evidence type="ECO:0000313" key="2">
    <source>
        <dbReference type="EMBL" id="MBF4761904.1"/>
    </source>
</evidence>